<protein>
    <recommendedName>
        <fullName evidence="4">Copper transport protein</fullName>
    </recommendedName>
</protein>
<dbReference type="Pfam" id="PF04145">
    <property type="entry name" value="Ctr"/>
    <property type="match status" value="1"/>
</dbReference>
<evidence type="ECO:0000313" key="6">
    <source>
        <dbReference type="Proteomes" id="UP000005408"/>
    </source>
</evidence>
<comment type="similarity">
    <text evidence="4">Belongs to the copper transporter (Ctr) (TC 1.A.56) family. SLC31A subfamily.</text>
</comment>
<sequence length="211" mass="23155">MSMMMDMNSTGMTGMTHDHHMHHNSTGMDMGTGHDHGSGGMGHDMGHDMGHGMHMSMNGSDECGNGMAMFFHTGNCEYILFEGLQTKSVAGMVGACIVIFCLAVLYEGLKVLREYLLKRALVSGSKYQEVTIGTKGLSDPQVKSRLSMISGSHLTQTLLHVIQVFVSYCLMLVFMTYNVWLCIAVLLGAGAGYFFFGWKRAVVVDINEHCH</sequence>
<dbReference type="EnsemblMetazoa" id="G27529.24">
    <property type="protein sequence ID" value="G27529.24:cds"/>
    <property type="gene ID" value="G27529"/>
</dbReference>
<feature type="transmembrane region" description="Helical" evidence="4">
    <location>
        <begin position="177"/>
        <end position="196"/>
    </location>
</feature>
<evidence type="ECO:0000256" key="4">
    <source>
        <dbReference type="RuleBase" id="RU367022"/>
    </source>
</evidence>
<keyword evidence="4" id="KW-0813">Transport</keyword>
<evidence type="ECO:0000256" key="1">
    <source>
        <dbReference type="ARBA" id="ARBA00022692"/>
    </source>
</evidence>
<dbReference type="PANTHER" id="PTHR12483">
    <property type="entry name" value="SOLUTE CARRIER FAMILY 31 COPPER TRANSPORTERS"/>
    <property type="match status" value="1"/>
</dbReference>
<keyword evidence="2 4" id="KW-1133">Transmembrane helix</keyword>
<evidence type="ECO:0000256" key="2">
    <source>
        <dbReference type="ARBA" id="ARBA00022989"/>
    </source>
</evidence>
<evidence type="ECO:0000313" key="5">
    <source>
        <dbReference type="EnsemblMetazoa" id="G27529.24:cds"/>
    </source>
</evidence>
<comment type="subcellular location">
    <subcellularLocation>
        <location evidence="4">Membrane</location>
        <topology evidence="4">Multi-pass membrane protein</topology>
    </subcellularLocation>
</comment>
<keyword evidence="3 4" id="KW-0472">Membrane</keyword>
<organism evidence="5 6">
    <name type="scientific">Magallana gigas</name>
    <name type="common">Pacific oyster</name>
    <name type="synonym">Crassostrea gigas</name>
    <dbReference type="NCBI Taxonomy" id="29159"/>
    <lineage>
        <taxon>Eukaryota</taxon>
        <taxon>Metazoa</taxon>
        <taxon>Spiralia</taxon>
        <taxon>Lophotrochozoa</taxon>
        <taxon>Mollusca</taxon>
        <taxon>Bivalvia</taxon>
        <taxon>Autobranchia</taxon>
        <taxon>Pteriomorphia</taxon>
        <taxon>Ostreida</taxon>
        <taxon>Ostreoidea</taxon>
        <taxon>Ostreidae</taxon>
        <taxon>Magallana</taxon>
    </lineage>
</organism>
<reference evidence="5" key="1">
    <citation type="submission" date="2022-08" db="UniProtKB">
        <authorList>
            <consortium name="EnsemblMetazoa"/>
        </authorList>
    </citation>
    <scope>IDENTIFICATION</scope>
    <source>
        <strain evidence="5">05x7-T-G4-1.051#20</strain>
    </source>
</reference>
<keyword evidence="1 4" id="KW-0812">Transmembrane</keyword>
<keyword evidence="4" id="KW-0406">Ion transport</keyword>
<keyword evidence="4" id="KW-0187">Copper transport</keyword>
<dbReference type="AlphaFoldDB" id="A0A8W8LHJ7"/>
<name>A0A8W8LHJ7_MAGGI</name>
<dbReference type="InterPro" id="IPR007274">
    <property type="entry name" value="Cop_transporter"/>
</dbReference>
<dbReference type="PANTHER" id="PTHR12483:SF115">
    <property type="entry name" value="COPPER TRANSPORT PROTEIN"/>
    <property type="match status" value="1"/>
</dbReference>
<keyword evidence="4" id="KW-0186">Copper</keyword>
<keyword evidence="6" id="KW-1185">Reference proteome</keyword>
<dbReference type="GO" id="GO:0005375">
    <property type="term" value="F:copper ion transmembrane transporter activity"/>
    <property type="evidence" value="ECO:0007669"/>
    <property type="project" value="UniProtKB-UniRule"/>
</dbReference>
<evidence type="ECO:0000256" key="3">
    <source>
        <dbReference type="ARBA" id="ARBA00023136"/>
    </source>
</evidence>
<dbReference type="GO" id="GO:0016020">
    <property type="term" value="C:membrane"/>
    <property type="evidence" value="ECO:0007669"/>
    <property type="project" value="UniProtKB-SubCell"/>
</dbReference>
<accession>A0A8W8LHJ7</accession>
<feature type="transmembrane region" description="Helical" evidence="4">
    <location>
        <begin position="89"/>
        <end position="109"/>
    </location>
</feature>
<dbReference type="SMR" id="A0A8W8LHJ7"/>
<proteinExistence type="inferred from homology"/>
<dbReference type="Proteomes" id="UP000005408">
    <property type="component" value="Unassembled WGS sequence"/>
</dbReference>